<evidence type="ECO:0000256" key="2">
    <source>
        <dbReference type="ARBA" id="ARBA00004141"/>
    </source>
</evidence>
<dbReference type="GO" id="GO:0016020">
    <property type="term" value="C:membrane"/>
    <property type="evidence" value="ECO:0007669"/>
    <property type="project" value="UniProtKB-SubCell"/>
</dbReference>
<dbReference type="AlphaFoldDB" id="A0A1Y2FSQ5"/>
<evidence type="ECO:0000256" key="5">
    <source>
        <dbReference type="ARBA" id="ARBA00022692"/>
    </source>
</evidence>
<keyword evidence="9 10" id="KW-0472">Membrane</keyword>
<comment type="catalytic activity">
    <reaction evidence="1 10">
        <text>Cleaves type-1 transmembrane domains using a catalytic dyad composed of serine and histidine that are contributed by different transmembrane domains.</text>
        <dbReference type="EC" id="3.4.21.105"/>
    </reaction>
</comment>
<comment type="caution">
    <text evidence="12">The sequence shown here is derived from an EMBL/GenBank/DDBJ whole genome shotgun (WGS) entry which is preliminary data.</text>
</comment>
<feature type="domain" description="Peptidase S54 rhomboid" evidence="11">
    <location>
        <begin position="130"/>
        <end position="268"/>
    </location>
</feature>
<reference evidence="12 13" key="1">
    <citation type="submission" date="2016-07" db="EMBL/GenBank/DDBJ databases">
        <title>Pervasive Adenine N6-methylation of Active Genes in Fungi.</title>
        <authorList>
            <consortium name="DOE Joint Genome Institute"/>
            <person name="Mondo S.J."/>
            <person name="Dannebaum R.O."/>
            <person name="Kuo R.C."/>
            <person name="Labutti K."/>
            <person name="Haridas S."/>
            <person name="Kuo A."/>
            <person name="Salamov A."/>
            <person name="Ahrendt S.R."/>
            <person name="Lipzen A."/>
            <person name="Sullivan W."/>
            <person name="Andreopoulos W.B."/>
            <person name="Clum A."/>
            <person name="Lindquist E."/>
            <person name="Daum C."/>
            <person name="Ramamoorthy G.K."/>
            <person name="Gryganskyi A."/>
            <person name="Culley D."/>
            <person name="Magnuson J.K."/>
            <person name="James T.Y."/>
            <person name="O'Malley M.A."/>
            <person name="Stajich J.E."/>
            <person name="Spatafora J.W."/>
            <person name="Visel A."/>
            <person name="Grigoriev I.V."/>
        </authorList>
    </citation>
    <scope>NUCLEOTIDE SEQUENCE [LARGE SCALE GENOMIC DNA]</scope>
    <source>
        <strain evidence="12 13">12-1054</strain>
    </source>
</reference>
<name>A0A1Y2FSQ5_PROLT</name>
<dbReference type="EC" id="3.4.21.105" evidence="10"/>
<comment type="subcellular location">
    <subcellularLocation>
        <location evidence="2 10">Membrane</location>
        <topology evidence="2 10">Multi-pass membrane protein</topology>
    </subcellularLocation>
</comment>
<evidence type="ECO:0000313" key="13">
    <source>
        <dbReference type="Proteomes" id="UP000193685"/>
    </source>
</evidence>
<dbReference type="GeneID" id="63784123"/>
<evidence type="ECO:0000256" key="4">
    <source>
        <dbReference type="ARBA" id="ARBA00022670"/>
    </source>
</evidence>
<feature type="transmembrane region" description="Helical" evidence="10">
    <location>
        <begin position="132"/>
        <end position="154"/>
    </location>
</feature>
<evidence type="ECO:0000256" key="3">
    <source>
        <dbReference type="ARBA" id="ARBA00009045"/>
    </source>
</evidence>
<dbReference type="RefSeq" id="XP_040727408.1">
    <property type="nucleotide sequence ID" value="XM_040867524.1"/>
</dbReference>
<dbReference type="Pfam" id="PF01694">
    <property type="entry name" value="Rhomboid"/>
    <property type="match status" value="1"/>
</dbReference>
<organism evidence="12 13">
    <name type="scientific">Protomyces lactucae-debilis</name>
    <dbReference type="NCBI Taxonomy" id="2754530"/>
    <lineage>
        <taxon>Eukaryota</taxon>
        <taxon>Fungi</taxon>
        <taxon>Dikarya</taxon>
        <taxon>Ascomycota</taxon>
        <taxon>Taphrinomycotina</taxon>
        <taxon>Taphrinomycetes</taxon>
        <taxon>Taphrinales</taxon>
        <taxon>Protomycetaceae</taxon>
        <taxon>Protomyces</taxon>
    </lineage>
</organism>
<feature type="transmembrane region" description="Helical" evidence="10">
    <location>
        <begin position="166"/>
        <end position="186"/>
    </location>
</feature>
<dbReference type="GO" id="GO:0004252">
    <property type="term" value="F:serine-type endopeptidase activity"/>
    <property type="evidence" value="ECO:0007669"/>
    <property type="project" value="InterPro"/>
</dbReference>
<feature type="transmembrane region" description="Helical" evidence="10">
    <location>
        <begin position="228"/>
        <end position="244"/>
    </location>
</feature>
<evidence type="ECO:0000256" key="1">
    <source>
        <dbReference type="ARBA" id="ARBA00000156"/>
    </source>
</evidence>
<comment type="similarity">
    <text evidence="3 10">Belongs to the peptidase S54 family.</text>
</comment>
<dbReference type="PANTHER" id="PTHR22936">
    <property type="entry name" value="RHOMBOID-RELATED"/>
    <property type="match status" value="1"/>
</dbReference>
<evidence type="ECO:0000256" key="8">
    <source>
        <dbReference type="ARBA" id="ARBA00022989"/>
    </source>
</evidence>
<feature type="transmembrane region" description="Helical" evidence="10">
    <location>
        <begin position="295"/>
        <end position="318"/>
    </location>
</feature>
<dbReference type="InterPro" id="IPR002610">
    <property type="entry name" value="Peptidase_S54_rhomboid-like"/>
</dbReference>
<dbReference type="OMA" id="VPCMKPL"/>
<keyword evidence="6 10" id="KW-0378">Hydrolase</keyword>
<keyword evidence="5 10" id="KW-0812">Transmembrane</keyword>
<dbReference type="OrthoDB" id="2146116at2759"/>
<dbReference type="Proteomes" id="UP000193685">
    <property type="component" value="Unassembled WGS sequence"/>
</dbReference>
<evidence type="ECO:0000256" key="6">
    <source>
        <dbReference type="ARBA" id="ARBA00022801"/>
    </source>
</evidence>
<feature type="transmembrane region" description="Helical" evidence="10">
    <location>
        <begin position="28"/>
        <end position="49"/>
    </location>
</feature>
<dbReference type="EMBL" id="MCFI01000003">
    <property type="protein sequence ID" value="ORY86226.1"/>
    <property type="molecule type" value="Genomic_DNA"/>
</dbReference>
<feature type="transmembrane region" description="Helical" evidence="10">
    <location>
        <begin position="250"/>
        <end position="267"/>
    </location>
</feature>
<dbReference type="SUPFAM" id="SSF144091">
    <property type="entry name" value="Rhomboid-like"/>
    <property type="match status" value="1"/>
</dbReference>
<sequence>MESTADREPGSRDGLIQEKRQVWRRYPIWCWLMSAIQLAVFLGQLGHAWKLTGTPIQLKPSFNPLIGPSVYNSINMGARYPLCMHAIANVTGVVTAYPCPNNTASALTSSNACSLAELCGNGAKPNEQPTQWWRFITPIFLHGGVLHIAFNLLLQLRLGPQVEREVGTPIFAFIYLVGGIGGFLFGGNFAGDGIASQGASGALFSIISLSLLDLLYHWKQIQKPMQGLITLIFDIVISFVLGLLPGVDNFSHIGGFMFGLLMGVALMRSPDAIKRITGTDSTVKHSGRFFQGRKAAWWAFNALRCACLVLVVITYILLVQNFYKADPVKCSWCKYLSCIPVSNWCSIGDIQTQAVVQ</sequence>
<evidence type="ECO:0000256" key="7">
    <source>
        <dbReference type="ARBA" id="ARBA00022825"/>
    </source>
</evidence>
<keyword evidence="4 10" id="KW-0645">Protease</keyword>
<protein>
    <recommendedName>
        <fullName evidence="10">Rhomboid-type serine protease</fullName>
        <ecNumber evidence="10">3.4.21.105</ecNumber>
    </recommendedName>
</protein>
<keyword evidence="13" id="KW-1185">Reference proteome</keyword>
<dbReference type="InterPro" id="IPR022764">
    <property type="entry name" value="Peptidase_S54_rhomboid_dom"/>
</dbReference>
<evidence type="ECO:0000256" key="9">
    <source>
        <dbReference type="ARBA" id="ARBA00023136"/>
    </source>
</evidence>
<comment type="function">
    <text evidence="10">Serine protease involved in intramembrane proteolysis.</text>
</comment>
<proteinExistence type="inferred from homology"/>
<keyword evidence="8 10" id="KW-1133">Transmembrane helix</keyword>
<dbReference type="STRING" id="56484.A0A1Y2FSQ5"/>
<evidence type="ECO:0000313" key="12">
    <source>
        <dbReference type="EMBL" id="ORY86226.1"/>
    </source>
</evidence>
<dbReference type="Gene3D" id="1.20.1540.10">
    <property type="entry name" value="Rhomboid-like"/>
    <property type="match status" value="1"/>
</dbReference>
<feature type="transmembrane region" description="Helical" evidence="10">
    <location>
        <begin position="198"/>
        <end position="216"/>
    </location>
</feature>
<dbReference type="PANTHER" id="PTHR22936:SF69">
    <property type="entry name" value="RHOMBOID-LIKE PROTEIN"/>
    <property type="match status" value="1"/>
</dbReference>
<accession>A0A1Y2FSQ5</accession>
<evidence type="ECO:0000256" key="10">
    <source>
        <dbReference type="RuleBase" id="RU362115"/>
    </source>
</evidence>
<dbReference type="InterPro" id="IPR035952">
    <property type="entry name" value="Rhomboid-like_sf"/>
</dbReference>
<keyword evidence="7 10" id="KW-0720">Serine protease</keyword>
<gene>
    <name evidence="12" type="ORF">BCR37DRAFT_343739</name>
</gene>
<dbReference type="GO" id="GO:0006508">
    <property type="term" value="P:proteolysis"/>
    <property type="evidence" value="ECO:0007669"/>
    <property type="project" value="UniProtKB-KW"/>
</dbReference>
<evidence type="ECO:0000259" key="11">
    <source>
        <dbReference type="Pfam" id="PF01694"/>
    </source>
</evidence>